<feature type="region of interest" description="Disordered" evidence="1">
    <location>
        <begin position="1"/>
        <end position="49"/>
    </location>
</feature>
<evidence type="ECO:0000256" key="1">
    <source>
        <dbReference type="SAM" id="MobiDB-lite"/>
    </source>
</evidence>
<feature type="compositionally biased region" description="Basic and acidic residues" evidence="1">
    <location>
        <begin position="20"/>
        <end position="29"/>
    </location>
</feature>
<proteinExistence type="predicted"/>
<dbReference type="EMBL" id="KE161144">
    <property type="protein sequence ID" value="EPQ02026.1"/>
    <property type="molecule type" value="Genomic_DNA"/>
</dbReference>
<accession>S7MEC0</accession>
<dbReference type="AlphaFoldDB" id="S7MEC0"/>
<reference evidence="2 3" key="1">
    <citation type="journal article" date="2013" name="Nat. Commun.">
        <title>Genome analysis reveals insights into physiology and longevity of the Brandt's bat Myotis brandtii.</title>
        <authorList>
            <person name="Seim I."/>
            <person name="Fang X."/>
            <person name="Xiong Z."/>
            <person name="Lobanov A.V."/>
            <person name="Huang Z."/>
            <person name="Ma S."/>
            <person name="Feng Y."/>
            <person name="Turanov A.A."/>
            <person name="Zhu Y."/>
            <person name="Lenz T.L."/>
            <person name="Gerashchenko M.V."/>
            <person name="Fan D."/>
            <person name="Hee Yim S."/>
            <person name="Yao X."/>
            <person name="Jordan D."/>
            <person name="Xiong Y."/>
            <person name="Ma Y."/>
            <person name="Lyapunov A.N."/>
            <person name="Chen G."/>
            <person name="Kulakova O.I."/>
            <person name="Sun Y."/>
            <person name="Lee S.G."/>
            <person name="Bronson R.T."/>
            <person name="Moskalev A.A."/>
            <person name="Sunyaev S.R."/>
            <person name="Zhang G."/>
            <person name="Krogh A."/>
            <person name="Wang J."/>
            <person name="Gladyshev V.N."/>
        </authorList>
    </citation>
    <scope>NUCLEOTIDE SEQUENCE [LARGE SCALE GENOMIC DNA]</scope>
</reference>
<evidence type="ECO:0000313" key="2">
    <source>
        <dbReference type="EMBL" id="EPQ02026.1"/>
    </source>
</evidence>
<dbReference type="Proteomes" id="UP000052978">
    <property type="component" value="Unassembled WGS sequence"/>
</dbReference>
<name>S7MEC0_MYOBR</name>
<protein>
    <submittedName>
        <fullName evidence="2">Uncharacterized protein</fullName>
    </submittedName>
</protein>
<sequence length="161" mass="17996">MATHYRRALTPAGTRCTFHAQRDRQRELQSRGTKYTRPSRQTAHPRKRNRLMGAQGKVLGLRAPPAQPSLLCGFNSRRGPHLRPPWLLNPELSACQPAGAVLVSSPPVSRPREVLRKPLAQAARPACEFLAQQLLLGEAGSQRRGQAGAFLNVHWKRRRGF</sequence>
<keyword evidence="3" id="KW-1185">Reference proteome</keyword>
<evidence type="ECO:0000313" key="3">
    <source>
        <dbReference type="Proteomes" id="UP000052978"/>
    </source>
</evidence>
<feature type="compositionally biased region" description="Polar residues" evidence="1">
    <location>
        <begin position="30"/>
        <end position="42"/>
    </location>
</feature>
<gene>
    <name evidence="2" type="ORF">D623_10014725</name>
</gene>
<organism evidence="2 3">
    <name type="scientific">Myotis brandtii</name>
    <name type="common">Brandt's bat</name>
    <dbReference type="NCBI Taxonomy" id="109478"/>
    <lineage>
        <taxon>Eukaryota</taxon>
        <taxon>Metazoa</taxon>
        <taxon>Chordata</taxon>
        <taxon>Craniata</taxon>
        <taxon>Vertebrata</taxon>
        <taxon>Euteleostomi</taxon>
        <taxon>Mammalia</taxon>
        <taxon>Eutheria</taxon>
        <taxon>Laurasiatheria</taxon>
        <taxon>Chiroptera</taxon>
        <taxon>Yangochiroptera</taxon>
        <taxon>Vespertilionidae</taxon>
        <taxon>Myotis</taxon>
    </lineage>
</organism>